<dbReference type="EMBL" id="JAUYVI010000011">
    <property type="protein sequence ID" value="MDQ7251380.1"/>
    <property type="molecule type" value="Genomic_DNA"/>
</dbReference>
<dbReference type="RefSeq" id="WP_379961701.1">
    <property type="nucleotide sequence ID" value="NZ_JAUYVI010000011.1"/>
</dbReference>
<proteinExistence type="predicted"/>
<reference evidence="2" key="1">
    <citation type="submission" date="2023-08" db="EMBL/GenBank/DDBJ databases">
        <title>Rhodospirillaceae gen. nov., a novel taxon isolated from the Yangtze River Yuezi River estuary sludge.</title>
        <authorList>
            <person name="Ruan L."/>
        </authorList>
    </citation>
    <scope>NUCLEOTIDE SEQUENCE [LARGE SCALE GENOMIC DNA]</scope>
    <source>
        <strain evidence="2">R-7</strain>
    </source>
</reference>
<evidence type="ECO:0000313" key="2">
    <source>
        <dbReference type="Proteomes" id="UP001230156"/>
    </source>
</evidence>
<dbReference type="Gene3D" id="3.20.20.390">
    <property type="entry name" value="FMN-linked oxidoreductases"/>
    <property type="match status" value="1"/>
</dbReference>
<accession>A0ABU0YUH9</accession>
<keyword evidence="2" id="KW-1185">Reference proteome</keyword>
<sequence>MDFIFMLTRQDRTISDCLELFRLVRPLGLKHVGFKDVGVPPATLAALNQAIQASGATSYMEVVSTTPETCLNSARVAAELGVDCLLGGTDVAAVQEILAGSKLRTFPFPGFPRGHPTKLAGTPNDVEAHCRAFVDKGCAGADLLAYRATEADPLALIRAAKKGLGSKRLIVAGSIAAKAQIKAIAEAGADAFTIGSAVFDGSYAPDMGALASQLAAVQADCAAVAA</sequence>
<organism evidence="1 2">
    <name type="scientific">Dongia sedimenti</name>
    <dbReference type="NCBI Taxonomy" id="3064282"/>
    <lineage>
        <taxon>Bacteria</taxon>
        <taxon>Pseudomonadati</taxon>
        <taxon>Pseudomonadota</taxon>
        <taxon>Alphaproteobacteria</taxon>
        <taxon>Rhodospirillales</taxon>
        <taxon>Dongiaceae</taxon>
        <taxon>Dongia</taxon>
    </lineage>
</organism>
<comment type="caution">
    <text evidence="1">The sequence shown here is derived from an EMBL/GenBank/DDBJ whole genome shotgun (WGS) entry which is preliminary data.</text>
</comment>
<gene>
    <name evidence="1" type="ORF">Q8A70_27085</name>
</gene>
<protein>
    <recommendedName>
        <fullName evidence="3">4-hydroxythreonine-4-phosphate dehydrogenase</fullName>
    </recommendedName>
</protein>
<evidence type="ECO:0000313" key="1">
    <source>
        <dbReference type="EMBL" id="MDQ7251380.1"/>
    </source>
</evidence>
<dbReference type="Proteomes" id="UP001230156">
    <property type="component" value="Unassembled WGS sequence"/>
</dbReference>
<dbReference type="InterPro" id="IPR038597">
    <property type="entry name" value="GGGP/HepGP_synthase_sf"/>
</dbReference>
<dbReference type="SUPFAM" id="SSF51366">
    <property type="entry name" value="Ribulose-phoshate binding barrel"/>
    <property type="match status" value="1"/>
</dbReference>
<evidence type="ECO:0008006" key="3">
    <source>
        <dbReference type="Google" id="ProtNLM"/>
    </source>
</evidence>
<dbReference type="InterPro" id="IPR011060">
    <property type="entry name" value="RibuloseP-bd_barrel"/>
</dbReference>
<name>A0ABU0YUH9_9PROT</name>